<gene>
    <name evidence="1" type="ORF">OJ996_00795</name>
</gene>
<dbReference type="Pfam" id="PF07366">
    <property type="entry name" value="SnoaL"/>
    <property type="match status" value="1"/>
</dbReference>
<keyword evidence="2" id="KW-1185">Reference proteome</keyword>
<dbReference type="EMBL" id="JAPDDR010000001">
    <property type="protein sequence ID" value="MCW1912090.1"/>
    <property type="molecule type" value="Genomic_DNA"/>
</dbReference>
<sequence>MPSNADIVRECIEDVINRRNLDSAAKYFWEDVVELVPFPGQGPGVEGVKDVVRGMIAAFPDMLWTIEEQISEGDKVLTRFEWTGTHQGEFLGVPATGQPVRVWGMIIDRLEGGRIKDTRMLMDAMGMMIQLGVVPPP</sequence>
<dbReference type="Proteomes" id="UP001165653">
    <property type="component" value="Unassembled WGS sequence"/>
</dbReference>
<dbReference type="SUPFAM" id="SSF54427">
    <property type="entry name" value="NTF2-like"/>
    <property type="match status" value="1"/>
</dbReference>
<proteinExistence type="predicted"/>
<evidence type="ECO:0000313" key="1">
    <source>
        <dbReference type="EMBL" id="MCW1912090.1"/>
    </source>
</evidence>
<dbReference type="InterPro" id="IPR009959">
    <property type="entry name" value="Cyclase_SnoaL-like"/>
</dbReference>
<organism evidence="1 2">
    <name type="scientific">Luteolibacter rhizosphaerae</name>
    <dbReference type="NCBI Taxonomy" id="2989719"/>
    <lineage>
        <taxon>Bacteria</taxon>
        <taxon>Pseudomonadati</taxon>
        <taxon>Verrucomicrobiota</taxon>
        <taxon>Verrucomicrobiia</taxon>
        <taxon>Verrucomicrobiales</taxon>
        <taxon>Verrucomicrobiaceae</taxon>
        <taxon>Luteolibacter</taxon>
    </lineage>
</organism>
<protein>
    <submittedName>
        <fullName evidence="1">Ester cyclase</fullName>
    </submittedName>
</protein>
<name>A0ABT3FWX3_9BACT</name>
<comment type="caution">
    <text evidence="1">The sequence shown here is derived from an EMBL/GenBank/DDBJ whole genome shotgun (WGS) entry which is preliminary data.</text>
</comment>
<dbReference type="RefSeq" id="WP_264510163.1">
    <property type="nucleotide sequence ID" value="NZ_JAPDDR010000001.1"/>
</dbReference>
<evidence type="ECO:0000313" key="2">
    <source>
        <dbReference type="Proteomes" id="UP001165653"/>
    </source>
</evidence>
<dbReference type="PANTHER" id="PTHR38436:SF1">
    <property type="entry name" value="ESTER CYCLASE"/>
    <property type="match status" value="1"/>
</dbReference>
<reference evidence="1" key="1">
    <citation type="submission" date="2022-10" db="EMBL/GenBank/DDBJ databases">
        <title>Luteolibacter sp. GHJ8, whole genome shotgun sequencing project.</title>
        <authorList>
            <person name="Zhao G."/>
            <person name="Shen L."/>
        </authorList>
    </citation>
    <scope>NUCLEOTIDE SEQUENCE</scope>
    <source>
        <strain evidence="1">GHJ8</strain>
    </source>
</reference>
<dbReference type="InterPro" id="IPR032710">
    <property type="entry name" value="NTF2-like_dom_sf"/>
</dbReference>
<dbReference type="PANTHER" id="PTHR38436">
    <property type="entry name" value="POLYKETIDE CYCLASE SNOAL-LIKE DOMAIN"/>
    <property type="match status" value="1"/>
</dbReference>
<dbReference type="Gene3D" id="3.10.450.50">
    <property type="match status" value="1"/>
</dbReference>
<accession>A0ABT3FWX3</accession>